<evidence type="ECO:0008006" key="6">
    <source>
        <dbReference type="Google" id="ProtNLM"/>
    </source>
</evidence>
<name>A0A7X2KZD3_9BACL</name>
<feature type="chain" id="PRO_5039292662" description="DUF3450 domain-containing protein" evidence="3">
    <location>
        <begin position="31"/>
        <end position="162"/>
    </location>
</feature>
<protein>
    <recommendedName>
        <fullName evidence="6">DUF3450 domain-containing protein</fullName>
    </recommendedName>
</protein>
<keyword evidence="1" id="KW-0175">Coiled coil</keyword>
<evidence type="ECO:0000256" key="1">
    <source>
        <dbReference type="SAM" id="Coils"/>
    </source>
</evidence>
<feature type="signal peptide" evidence="3">
    <location>
        <begin position="1"/>
        <end position="30"/>
    </location>
</feature>
<dbReference type="InterPro" id="IPR006311">
    <property type="entry name" value="TAT_signal"/>
</dbReference>
<evidence type="ECO:0000256" key="3">
    <source>
        <dbReference type="SAM" id="SignalP"/>
    </source>
</evidence>
<evidence type="ECO:0000313" key="5">
    <source>
        <dbReference type="Proteomes" id="UP000463051"/>
    </source>
</evidence>
<dbReference type="PROSITE" id="PS51318">
    <property type="entry name" value="TAT"/>
    <property type="match status" value="1"/>
</dbReference>
<keyword evidence="5" id="KW-1185">Reference proteome</keyword>
<dbReference type="RefSeq" id="WP_154116219.1">
    <property type="nucleotide sequence ID" value="NZ_WJXB01000001.1"/>
</dbReference>
<accession>A0A7X2KZD3</accession>
<reference evidence="4 5" key="1">
    <citation type="submission" date="2019-11" db="EMBL/GenBank/DDBJ databases">
        <title>Paenibacillus monticola sp. nov., a novel PGPR strain isolated from mountain sample in China.</title>
        <authorList>
            <person name="Zhao Q."/>
            <person name="Li H.-P."/>
            <person name="Zhang J.-L."/>
        </authorList>
    </citation>
    <scope>NUCLEOTIDE SEQUENCE [LARGE SCALE GENOMIC DNA]</scope>
    <source>
        <strain evidence="4 5">LC-T2</strain>
    </source>
</reference>
<dbReference type="EMBL" id="WJXB01000001">
    <property type="protein sequence ID" value="MRN51562.1"/>
    <property type="molecule type" value="Genomic_DNA"/>
</dbReference>
<feature type="transmembrane region" description="Helical" evidence="2">
    <location>
        <begin position="128"/>
        <end position="147"/>
    </location>
</feature>
<dbReference type="Proteomes" id="UP000463051">
    <property type="component" value="Unassembled WGS sequence"/>
</dbReference>
<gene>
    <name evidence="4" type="ORF">GJB61_00880</name>
</gene>
<keyword evidence="2" id="KW-1133">Transmembrane helix</keyword>
<comment type="caution">
    <text evidence="4">The sequence shown here is derived from an EMBL/GenBank/DDBJ whole genome shotgun (WGS) entry which is preliminary data.</text>
</comment>
<organism evidence="4 5">
    <name type="scientific">Paenibacillus monticola</name>
    <dbReference type="NCBI Taxonomy" id="2666075"/>
    <lineage>
        <taxon>Bacteria</taxon>
        <taxon>Bacillati</taxon>
        <taxon>Bacillota</taxon>
        <taxon>Bacilli</taxon>
        <taxon>Bacillales</taxon>
        <taxon>Paenibacillaceae</taxon>
        <taxon>Paenibacillus</taxon>
    </lineage>
</organism>
<sequence>MKENRCRKFMKLLGSALLLLGISAALPVPAAHANYFNDIYNGLQKFSELPSDVNQLQESYRQTTEELQQTKDELGNTQDQLGETLQEMDTYRTQNAALQEQNLQLTKVVDELRDDRTARESYLHKIKITVFTGIGLVLGYFILTRLVRFGMRHRSRRGDRLR</sequence>
<dbReference type="AlphaFoldDB" id="A0A7X2KZD3"/>
<keyword evidence="2" id="KW-0472">Membrane</keyword>
<evidence type="ECO:0000256" key="2">
    <source>
        <dbReference type="SAM" id="Phobius"/>
    </source>
</evidence>
<dbReference type="Gene3D" id="3.40.50.300">
    <property type="entry name" value="P-loop containing nucleotide triphosphate hydrolases"/>
    <property type="match status" value="1"/>
</dbReference>
<feature type="coiled-coil region" evidence="1">
    <location>
        <begin position="53"/>
        <end position="115"/>
    </location>
</feature>
<keyword evidence="3" id="KW-0732">Signal</keyword>
<keyword evidence="2" id="KW-0812">Transmembrane</keyword>
<evidence type="ECO:0000313" key="4">
    <source>
        <dbReference type="EMBL" id="MRN51562.1"/>
    </source>
</evidence>
<proteinExistence type="predicted"/>
<dbReference type="InterPro" id="IPR027417">
    <property type="entry name" value="P-loop_NTPase"/>
</dbReference>